<organism evidence="1 2">
    <name type="scientific">Cichorium intybus</name>
    <name type="common">Chicory</name>
    <dbReference type="NCBI Taxonomy" id="13427"/>
    <lineage>
        <taxon>Eukaryota</taxon>
        <taxon>Viridiplantae</taxon>
        <taxon>Streptophyta</taxon>
        <taxon>Embryophyta</taxon>
        <taxon>Tracheophyta</taxon>
        <taxon>Spermatophyta</taxon>
        <taxon>Magnoliopsida</taxon>
        <taxon>eudicotyledons</taxon>
        <taxon>Gunneridae</taxon>
        <taxon>Pentapetalae</taxon>
        <taxon>asterids</taxon>
        <taxon>campanulids</taxon>
        <taxon>Asterales</taxon>
        <taxon>Asteraceae</taxon>
        <taxon>Cichorioideae</taxon>
        <taxon>Cichorieae</taxon>
        <taxon>Cichoriinae</taxon>
        <taxon>Cichorium</taxon>
    </lineage>
</organism>
<gene>
    <name evidence="1" type="ORF">L2E82_40780</name>
</gene>
<evidence type="ECO:0000313" key="2">
    <source>
        <dbReference type="Proteomes" id="UP001055811"/>
    </source>
</evidence>
<dbReference type="EMBL" id="CM042015">
    <property type="protein sequence ID" value="KAI3710980.1"/>
    <property type="molecule type" value="Genomic_DNA"/>
</dbReference>
<comment type="caution">
    <text evidence="1">The sequence shown here is derived from an EMBL/GenBank/DDBJ whole genome shotgun (WGS) entry which is preliminary data.</text>
</comment>
<keyword evidence="2" id="KW-1185">Reference proteome</keyword>
<sequence>MTPSTTASRVFHRIMRYKRRPSGCIIQDMPNGYSSVTWIEHVEAEDEPVHGIFTDYVSSGMTFGAKRWLAVLQRQCERLASLLARNISDIGVLINDWLLLLCDWQQEIRDPICRFFWELQVTIQLFRIIRCAFKCEEDTVIRLNEEDTIEKEDYGRIRNQATTTTIATPRRHYHHDRSVISAGITTMLFPHNRDMKYHCTTTKVGVATTIQGLWDRGEKYMTLVQGNRPIFRMNIRVVGEDGSLPIPGNTMGIAVDEAIRGQSYIGTIWSMLLILDLPLQVDIFLTRKSGGCNRNDL</sequence>
<dbReference type="Proteomes" id="UP001055811">
    <property type="component" value="Linkage Group LG07"/>
</dbReference>
<accession>A0ACB9ARB5</accession>
<name>A0ACB9ARB5_CICIN</name>
<reference evidence="1 2" key="2">
    <citation type="journal article" date="2022" name="Mol. Ecol. Resour.">
        <title>The genomes of chicory, endive, great burdock and yacon provide insights into Asteraceae paleo-polyploidization history and plant inulin production.</title>
        <authorList>
            <person name="Fan W."/>
            <person name="Wang S."/>
            <person name="Wang H."/>
            <person name="Wang A."/>
            <person name="Jiang F."/>
            <person name="Liu H."/>
            <person name="Zhao H."/>
            <person name="Xu D."/>
            <person name="Zhang Y."/>
        </authorList>
    </citation>
    <scope>NUCLEOTIDE SEQUENCE [LARGE SCALE GENOMIC DNA]</scope>
    <source>
        <strain evidence="2">cv. Punajuju</strain>
        <tissue evidence="1">Leaves</tissue>
    </source>
</reference>
<evidence type="ECO:0000313" key="1">
    <source>
        <dbReference type="EMBL" id="KAI3710980.1"/>
    </source>
</evidence>
<proteinExistence type="predicted"/>
<protein>
    <submittedName>
        <fullName evidence="1">Uncharacterized protein</fullName>
    </submittedName>
</protein>
<reference evidence="2" key="1">
    <citation type="journal article" date="2022" name="Mol. Ecol. Resour.">
        <title>The genomes of chicory, endive, great burdock and yacon provide insights into Asteraceae palaeo-polyploidization history and plant inulin production.</title>
        <authorList>
            <person name="Fan W."/>
            <person name="Wang S."/>
            <person name="Wang H."/>
            <person name="Wang A."/>
            <person name="Jiang F."/>
            <person name="Liu H."/>
            <person name="Zhao H."/>
            <person name="Xu D."/>
            <person name="Zhang Y."/>
        </authorList>
    </citation>
    <scope>NUCLEOTIDE SEQUENCE [LARGE SCALE GENOMIC DNA]</scope>
    <source>
        <strain evidence="2">cv. Punajuju</strain>
    </source>
</reference>